<feature type="transmembrane region" description="Helical" evidence="2">
    <location>
        <begin position="276"/>
        <end position="298"/>
    </location>
</feature>
<dbReference type="PANTHER" id="PTHR42253:SF1">
    <property type="entry name" value="TRANSMEMBRANE PROTEIN"/>
    <property type="match status" value="1"/>
</dbReference>
<name>A0A3L6KYI1_9TRYP</name>
<proteinExistence type="predicted"/>
<dbReference type="EMBL" id="QSBY01000010">
    <property type="protein sequence ID" value="RHW69135.1"/>
    <property type="molecule type" value="Genomic_DNA"/>
</dbReference>
<gene>
    <name evidence="3" type="ORF">DPX39_100041700</name>
</gene>
<comment type="caution">
    <text evidence="3">The sequence shown here is derived from an EMBL/GenBank/DDBJ whole genome shotgun (WGS) entry which is preliminary data.</text>
</comment>
<organism evidence="3">
    <name type="scientific">Trypanosoma brucei equiperdum</name>
    <dbReference type="NCBI Taxonomy" id="630700"/>
    <lineage>
        <taxon>Eukaryota</taxon>
        <taxon>Discoba</taxon>
        <taxon>Euglenozoa</taxon>
        <taxon>Kinetoplastea</taxon>
        <taxon>Metakinetoplastina</taxon>
        <taxon>Trypanosomatida</taxon>
        <taxon>Trypanosomatidae</taxon>
        <taxon>Trypanosoma</taxon>
    </lineage>
</organism>
<keyword evidence="2" id="KW-1133">Transmembrane helix</keyword>
<feature type="transmembrane region" description="Helical" evidence="2">
    <location>
        <begin position="470"/>
        <end position="487"/>
    </location>
</feature>
<dbReference type="AlphaFoldDB" id="A0A3L6KYI1"/>
<feature type="transmembrane region" description="Helical" evidence="2">
    <location>
        <begin position="246"/>
        <end position="264"/>
    </location>
</feature>
<keyword evidence="2" id="KW-0472">Membrane</keyword>
<feature type="transmembrane region" description="Helical" evidence="2">
    <location>
        <begin position="152"/>
        <end position="174"/>
    </location>
</feature>
<dbReference type="PANTHER" id="PTHR42253">
    <property type="entry name" value="TRANSMEMBRANE PROTEIN-RELATED"/>
    <property type="match status" value="1"/>
</dbReference>
<accession>A0A3L6KYI1</accession>
<evidence type="ECO:0000256" key="2">
    <source>
        <dbReference type="SAM" id="Phobius"/>
    </source>
</evidence>
<feature type="region of interest" description="Disordered" evidence="1">
    <location>
        <begin position="50"/>
        <end position="93"/>
    </location>
</feature>
<feature type="transmembrane region" description="Helical" evidence="2">
    <location>
        <begin position="381"/>
        <end position="403"/>
    </location>
</feature>
<evidence type="ECO:0000313" key="3">
    <source>
        <dbReference type="EMBL" id="RHW69135.1"/>
    </source>
</evidence>
<feature type="transmembrane region" description="Helical" evidence="2">
    <location>
        <begin position="439"/>
        <end position="458"/>
    </location>
</feature>
<dbReference type="Proteomes" id="UP000266743">
    <property type="component" value="Chromosome 10"/>
</dbReference>
<feature type="transmembrane region" description="Helical" evidence="2">
    <location>
        <begin position="493"/>
        <end position="514"/>
    </location>
</feature>
<feature type="transmembrane region" description="Helical" evidence="2">
    <location>
        <begin position="108"/>
        <end position="132"/>
    </location>
</feature>
<keyword evidence="2" id="KW-0812">Transmembrane</keyword>
<reference evidence="3" key="1">
    <citation type="submission" date="2018-09" db="EMBL/GenBank/DDBJ databases">
        <title>whole genome sequence of T. equiperdum IVM-t1 strain.</title>
        <authorList>
            <person name="Suganuma K."/>
        </authorList>
    </citation>
    <scope>NUCLEOTIDE SEQUENCE [LARGE SCALE GENOMIC DNA]</scope>
    <source>
        <strain evidence="3">IVM-t1</strain>
    </source>
</reference>
<protein>
    <submittedName>
        <fullName evidence="3">Uncharacterized protein</fullName>
    </submittedName>
</protein>
<sequence length="539" mass="59360">MSTNGGAECSNAYITEGVKLSPISSEKAENTQNNDGVTLLQPSWFPREELKEAVNGSTQANPLKGPSPTDQPPPPQVLSPAQPQSRNAPASLSESVRRLHERFRNTSWLEMICIFVIITVVIVGHFIEIISIKYWHSKFPNGKTPGTLTTLVLPSILLAAFMVTVMLLFIFFTTPSLRFAFCCQSLVMLFRIGCIDAIQSGVGVYSVIKTLNALAALVKPAAPLFATLFTKMFLKDKRSYGSPWLLISLAFVIAGILVASIFDLKHGFNKIGKNSWWASIYLVAVALSSLVNAMQAVYMLKFTYDPKFDELYKIRARGGTAVPSMGSQSTLLSAQNVLALGVGNGNHQLAVEMGNIPAAQEPEDVARTALKRLRQGRGTSVKIVMLTIMLLFRFAGTLAFLPLDGVKPWGESNSIGDAWNNLIAGGRCVATCDNNLPPFVMYTSGVLLSYVGSAYLNQYSVTMCSIIKQIAWPLAALILVFVPRWSIDPVVTPWYFSLVSIFILLLAVLLYMFWECSTGDEKDKNERQLKERMMYHLAK</sequence>
<evidence type="ECO:0000256" key="1">
    <source>
        <dbReference type="SAM" id="MobiDB-lite"/>
    </source>
</evidence>